<evidence type="ECO:0000256" key="3">
    <source>
        <dbReference type="ARBA" id="ARBA00023186"/>
    </source>
</evidence>
<dbReference type="GO" id="GO:0005829">
    <property type="term" value="C:cytosol"/>
    <property type="evidence" value="ECO:0007669"/>
    <property type="project" value="TreeGrafter"/>
</dbReference>
<evidence type="ECO:0000256" key="1">
    <source>
        <dbReference type="ARBA" id="ARBA00022490"/>
    </source>
</evidence>
<feature type="compositionally biased region" description="Basic and acidic residues" evidence="5">
    <location>
        <begin position="117"/>
        <end position="131"/>
    </location>
</feature>
<dbReference type="AlphaFoldDB" id="A0A1G6A6I6"/>
<feature type="region of interest" description="Disordered" evidence="5">
    <location>
        <begin position="90"/>
        <end position="167"/>
    </location>
</feature>
<dbReference type="SMART" id="SM00945">
    <property type="entry name" value="ProQ"/>
    <property type="match status" value="1"/>
</dbReference>
<keyword evidence="1 4" id="KW-0963">Cytoplasm</keyword>
<dbReference type="PANTHER" id="PTHR38106">
    <property type="entry name" value="RNA CHAPERONE PROQ"/>
    <property type="match status" value="1"/>
</dbReference>
<keyword evidence="8" id="KW-1185">Reference proteome</keyword>
<evidence type="ECO:0000256" key="4">
    <source>
        <dbReference type="HAMAP-Rule" id="MF_00749"/>
    </source>
</evidence>
<evidence type="ECO:0000313" key="7">
    <source>
        <dbReference type="EMBL" id="SDB03906.1"/>
    </source>
</evidence>
<dbReference type="PANTHER" id="PTHR38106:SF1">
    <property type="entry name" value="RNA CHAPERONE PROQ"/>
    <property type="match status" value="1"/>
</dbReference>
<organism evidence="7 8">
    <name type="scientific">Pseudidiomarina indica</name>
    <dbReference type="NCBI Taxonomy" id="1159017"/>
    <lineage>
        <taxon>Bacteria</taxon>
        <taxon>Pseudomonadati</taxon>
        <taxon>Pseudomonadota</taxon>
        <taxon>Gammaproteobacteria</taxon>
        <taxon>Alteromonadales</taxon>
        <taxon>Idiomarinaceae</taxon>
        <taxon>Pseudidiomarina</taxon>
    </lineage>
</organism>
<name>A0A1G6A6I6_9GAMM</name>
<dbReference type="Pfam" id="PF17516">
    <property type="entry name" value="ProQ_C"/>
    <property type="match status" value="1"/>
</dbReference>
<dbReference type="Gene3D" id="1.10.1710.10">
    <property type="entry name" value="ProQ/FinO domain"/>
    <property type="match status" value="1"/>
</dbReference>
<dbReference type="InterPro" id="IPR023529">
    <property type="entry name" value="ProQ"/>
</dbReference>
<feature type="domain" description="ProQ/FinO" evidence="6">
    <location>
        <begin position="8"/>
        <end position="122"/>
    </location>
</feature>
<accession>A0A1G6A6I6</accession>
<evidence type="ECO:0000256" key="5">
    <source>
        <dbReference type="SAM" id="MobiDB-lite"/>
    </source>
</evidence>
<dbReference type="NCBIfam" id="NF003434">
    <property type="entry name" value="PRK04950.1"/>
    <property type="match status" value="1"/>
</dbReference>
<comment type="similarity">
    <text evidence="4">Belongs to the ProQ family.</text>
</comment>
<dbReference type="GO" id="GO:0033592">
    <property type="term" value="F:RNA strand annealing activity"/>
    <property type="evidence" value="ECO:0007669"/>
    <property type="project" value="UniProtKB-UniRule"/>
</dbReference>
<dbReference type="GO" id="GO:0034057">
    <property type="term" value="F:RNA strand-exchange activity"/>
    <property type="evidence" value="ECO:0007669"/>
    <property type="project" value="UniProtKB-UniRule"/>
</dbReference>
<reference evidence="8" key="1">
    <citation type="submission" date="2016-10" db="EMBL/GenBank/DDBJ databases">
        <authorList>
            <person name="Varghese N."/>
            <person name="Submissions S."/>
        </authorList>
    </citation>
    <scope>NUCLEOTIDE SEQUENCE [LARGE SCALE GENOMIC DNA]</scope>
    <source>
        <strain evidence="8">CGMCC 1.10824</strain>
    </source>
</reference>
<comment type="function">
    <text evidence="4">RNA chaperone with significant RNA binding, RNA strand exchange and RNA duplexing activities.</text>
</comment>
<proteinExistence type="inferred from homology"/>
<keyword evidence="3 4" id="KW-0143">Chaperone</keyword>
<dbReference type="InterPro" id="IPR016103">
    <property type="entry name" value="ProQ/FinO"/>
</dbReference>
<dbReference type="InterPro" id="IPR035236">
    <property type="entry name" value="ProQ_C"/>
</dbReference>
<dbReference type="Pfam" id="PF04352">
    <property type="entry name" value="ProQ"/>
    <property type="match status" value="1"/>
</dbReference>
<dbReference type="Proteomes" id="UP000199626">
    <property type="component" value="Unassembled WGS sequence"/>
</dbReference>
<evidence type="ECO:0000259" key="6">
    <source>
        <dbReference type="SMART" id="SM00945"/>
    </source>
</evidence>
<dbReference type="InterPro" id="IPR036442">
    <property type="entry name" value="ProQ/FinO_sf"/>
</dbReference>
<sequence length="227" mass="25135">MTMTTDVVKLKTTKDIITYLAKKFPQCFSVEGNAKPLKIGIFEDLANQLAEDEHVSKTRIRTALRNYTNSWRYLHSVKVGTQRVDLDGNPCGEITQEQQQHAEQQLAESKAAAAARAAERRQQQGADEAKETRRKRSSARTNVPSRKKRPATPAKQTQEKRDKPATAPLTAVSAQQLQVGQQVKVKAGKVPVSGLVKEVERDEVHVQLQNGLTVKVGIAAVFVAKQE</sequence>
<dbReference type="STRING" id="1159017.SAMN02927930_00157"/>
<feature type="compositionally biased region" description="Low complexity" evidence="5">
    <location>
        <begin position="96"/>
        <end position="116"/>
    </location>
</feature>
<evidence type="ECO:0000313" key="8">
    <source>
        <dbReference type="Proteomes" id="UP000199626"/>
    </source>
</evidence>
<dbReference type="EMBL" id="FMXN01000001">
    <property type="protein sequence ID" value="SDB03906.1"/>
    <property type="molecule type" value="Genomic_DNA"/>
</dbReference>
<dbReference type="SUPFAM" id="SSF48657">
    <property type="entry name" value="FinO-like"/>
    <property type="match status" value="1"/>
</dbReference>
<gene>
    <name evidence="4" type="primary">proQ</name>
    <name evidence="7" type="ORF">SAMN02927930_00157</name>
</gene>
<evidence type="ECO:0000256" key="2">
    <source>
        <dbReference type="ARBA" id="ARBA00022884"/>
    </source>
</evidence>
<comment type="subcellular location">
    <subcellularLocation>
        <location evidence="4">Cytoplasm</location>
    </subcellularLocation>
</comment>
<dbReference type="HAMAP" id="MF_00749">
    <property type="entry name" value="ProQ"/>
    <property type="match status" value="1"/>
</dbReference>
<keyword evidence="2 4" id="KW-0694">RNA-binding</keyword>
<protein>
    <recommendedName>
        <fullName evidence="4">RNA chaperone ProQ</fullName>
    </recommendedName>
</protein>
<dbReference type="GO" id="GO:0010608">
    <property type="term" value="P:post-transcriptional regulation of gene expression"/>
    <property type="evidence" value="ECO:0007669"/>
    <property type="project" value="InterPro"/>
</dbReference>